<dbReference type="HAMAP" id="MF_01564">
    <property type="entry name" value="Thiourid_synth_B"/>
    <property type="match status" value="1"/>
</dbReference>
<dbReference type="Gene3D" id="3.40.1260.10">
    <property type="entry name" value="DsrEFH-like"/>
    <property type="match status" value="1"/>
</dbReference>
<comment type="similarity">
    <text evidence="3">Belongs to the DsrH/TusB family.</text>
</comment>
<evidence type="ECO:0000313" key="4">
    <source>
        <dbReference type="EMBL" id="CAH6661616.1"/>
    </source>
</evidence>
<sequence length="95" mass="10500">MLHTLSTSPWHTDITALLRVVKEGDDLLLRSDGVVAAIEGSRFLDILRSAPISLHVLNEDVEARGLYGQISNSVVRVGYTDFVRLAVKHASQMAW</sequence>
<dbReference type="RefSeq" id="WP_253898959.1">
    <property type="nucleotide sequence ID" value="NZ_CALSBS010000026.1"/>
</dbReference>
<dbReference type="Pfam" id="PF04077">
    <property type="entry name" value="DsrH"/>
    <property type="match status" value="1"/>
</dbReference>
<evidence type="ECO:0000256" key="2">
    <source>
        <dbReference type="ARBA" id="ARBA00022694"/>
    </source>
</evidence>
<dbReference type="EMBL" id="CALSBS010000026">
    <property type="protein sequence ID" value="CAH6661616.1"/>
    <property type="molecule type" value="Genomic_DNA"/>
</dbReference>
<comment type="subcellular location">
    <subcellularLocation>
        <location evidence="3">Cytoplasm</location>
    </subcellularLocation>
</comment>
<keyword evidence="1 3" id="KW-0963">Cytoplasm</keyword>
<dbReference type="PANTHER" id="PTHR37526:SF1">
    <property type="entry name" value="PROTEIN TUSB"/>
    <property type="match status" value="1"/>
</dbReference>
<comment type="function">
    <text evidence="3">Part of a sulfur-relay system required for 2-thiolation of 5-methylaminomethyl-2-thiouridine (mnm(5)s(2)U) at tRNA wobble positions.</text>
</comment>
<keyword evidence="5" id="KW-1185">Reference proteome</keyword>
<proteinExistence type="inferred from homology"/>
<dbReference type="InterPro" id="IPR007215">
    <property type="entry name" value="Sulphur_relay_TusB/DsrH"/>
</dbReference>
<keyword evidence="2 3" id="KW-0819">tRNA processing</keyword>
<name>A0ABN8TFI7_9ENTR</name>
<dbReference type="SUPFAM" id="SSF75169">
    <property type="entry name" value="DsrEFH-like"/>
    <property type="match status" value="1"/>
</dbReference>
<evidence type="ECO:0000313" key="5">
    <source>
        <dbReference type="Proteomes" id="UP001152651"/>
    </source>
</evidence>
<reference evidence="4" key="1">
    <citation type="submission" date="2022-05" db="EMBL/GenBank/DDBJ databases">
        <authorList>
            <person name="Blom J."/>
        </authorList>
    </citation>
    <scope>NUCLEOTIDE SEQUENCE</scope>
    <source>
        <strain evidence="4">Type strain: CPO20170097</strain>
    </source>
</reference>
<dbReference type="NCBIfam" id="NF010035">
    <property type="entry name" value="PRK13510.1"/>
    <property type="match status" value="1"/>
</dbReference>
<organism evidence="4 5">
    <name type="scientific">Pseudocitrobacter vendiensis</name>
    <dbReference type="NCBI Taxonomy" id="2488306"/>
    <lineage>
        <taxon>Bacteria</taxon>
        <taxon>Pseudomonadati</taxon>
        <taxon>Pseudomonadota</taxon>
        <taxon>Gammaproteobacteria</taxon>
        <taxon>Enterobacterales</taxon>
        <taxon>Enterobacteriaceae</taxon>
        <taxon>Pseudocitrobacter</taxon>
    </lineage>
</organism>
<dbReference type="InterPro" id="IPR027396">
    <property type="entry name" value="DsrEFH-like"/>
</dbReference>
<dbReference type="PANTHER" id="PTHR37526">
    <property type="entry name" value="PROTEIN TUSB"/>
    <property type="match status" value="1"/>
</dbReference>
<protein>
    <recommendedName>
        <fullName evidence="3">Protein TusB</fullName>
    </recommendedName>
    <alternativeName>
        <fullName evidence="3">tRNA 2-thiouridine synthesizing protein B</fullName>
    </alternativeName>
</protein>
<comment type="caution">
    <text evidence="4">The sequence shown here is derived from an EMBL/GenBank/DDBJ whole genome shotgun (WGS) entry which is preliminary data.</text>
</comment>
<evidence type="ECO:0000256" key="1">
    <source>
        <dbReference type="ARBA" id="ARBA00022490"/>
    </source>
</evidence>
<accession>A0ABN8TFI7</accession>
<comment type="subunit">
    <text evidence="3">Heterohexamer, formed by a dimer of trimers. The hexameric TusBCD complex contains 2 copies each of TusB, TusC and TusD. The TusBCD complex interacts with TusE.</text>
</comment>
<gene>
    <name evidence="3" type="primary">tusB</name>
    <name evidence="4" type="ORF">FBBNIHIM_21115</name>
</gene>
<evidence type="ECO:0000256" key="3">
    <source>
        <dbReference type="HAMAP-Rule" id="MF_01564"/>
    </source>
</evidence>
<dbReference type="NCBIfam" id="TIGR03011">
    <property type="entry name" value="sulf_tusB_dsrH"/>
    <property type="match status" value="1"/>
</dbReference>
<dbReference type="Proteomes" id="UP001152651">
    <property type="component" value="Unassembled WGS sequence"/>
</dbReference>
<dbReference type="InterPro" id="IPR023526">
    <property type="entry name" value="Sulphur_relay_TusB"/>
</dbReference>